<dbReference type="SUPFAM" id="SSF53613">
    <property type="entry name" value="Ribokinase-like"/>
    <property type="match status" value="1"/>
</dbReference>
<proteinExistence type="predicted"/>
<gene>
    <name evidence="4" type="ORF">BLE401_18205</name>
</gene>
<evidence type="ECO:0000313" key="4">
    <source>
        <dbReference type="EMBL" id="AUI70441.1"/>
    </source>
</evidence>
<evidence type="ECO:0000256" key="1">
    <source>
        <dbReference type="ARBA" id="ARBA00022679"/>
    </source>
</evidence>
<dbReference type="PANTHER" id="PTHR10584">
    <property type="entry name" value="SUGAR KINASE"/>
    <property type="match status" value="1"/>
</dbReference>
<dbReference type="GO" id="GO:0016301">
    <property type="term" value="F:kinase activity"/>
    <property type="evidence" value="ECO:0007669"/>
    <property type="project" value="UniProtKB-KW"/>
</dbReference>
<dbReference type="Proteomes" id="UP000234271">
    <property type="component" value="Chromosome"/>
</dbReference>
<sequence length="312" mass="35273">MNALICGFFAYDTVMVFNEKFKHHILLNDMQTLDAHFTLPDLRREFSGCAGNIAYNLKLLGENPLPMATVGTDFAPYAERLDHFGIQRDYITAVEHSYTAQSFISIDMDDNRITAFHPGSMTFSNTNRVSKAKDVKLGTISLDNTEAMRIHALQYSEANIPFIFDPSTYIFEFDGDELLKFIEQAKWILLDEKECKYMEQQTGLNPQQVAQRVDALIIMQGSNGATIYAEGARYQIPNPPVRAINDANTCRDAFCAGVLYGLLKEADWETTGRIAALLWAIKVEHHGAQNHTFTPEIFKARFKKSFGYALII</sequence>
<dbReference type="InterPro" id="IPR011611">
    <property type="entry name" value="PfkB_dom"/>
</dbReference>
<accession>A0A2N9YIS1</accession>
<keyword evidence="1" id="KW-0808">Transferase</keyword>
<dbReference type="EMBL" id="CP018889">
    <property type="protein sequence ID" value="AUI70441.1"/>
    <property type="molecule type" value="Genomic_DNA"/>
</dbReference>
<dbReference type="STRING" id="288004.AL038_06100"/>
<dbReference type="Pfam" id="PF00294">
    <property type="entry name" value="PfkB"/>
    <property type="match status" value="1"/>
</dbReference>
<dbReference type="CDD" id="cd01942">
    <property type="entry name" value="ribokinase_group_A"/>
    <property type="match status" value="1"/>
</dbReference>
<keyword evidence="5" id="KW-1185">Reference proteome</keyword>
<reference evidence="5" key="1">
    <citation type="submission" date="2016-12" db="EMBL/GenBank/DDBJ databases">
        <title>Complete Genome Sequence of Beggiatoa leptomitiformis D-401.</title>
        <authorList>
            <person name="Fomenkov A."/>
            <person name="Vincze T."/>
            <person name="Grabovich M."/>
            <person name="Anton B.P."/>
            <person name="Dubinina G."/>
            <person name="Orlova M."/>
            <person name="Belousova E."/>
            <person name="Roberts R.J."/>
        </authorList>
    </citation>
    <scope>NUCLEOTIDE SEQUENCE [LARGE SCALE GENOMIC DNA]</scope>
    <source>
        <strain evidence="5">D-401</strain>
    </source>
</reference>
<dbReference type="Gene3D" id="3.40.1190.20">
    <property type="match status" value="1"/>
</dbReference>
<dbReference type="OrthoDB" id="9779730at2"/>
<dbReference type="PANTHER" id="PTHR10584:SF166">
    <property type="entry name" value="RIBOKINASE"/>
    <property type="match status" value="1"/>
</dbReference>
<protein>
    <submittedName>
        <fullName evidence="4">Carbohydrate kinase family protein</fullName>
    </submittedName>
</protein>
<feature type="domain" description="Carbohydrate kinase PfkB" evidence="3">
    <location>
        <begin position="35"/>
        <end position="290"/>
    </location>
</feature>
<name>A0A2N9YIS1_9GAMM</name>
<keyword evidence="2 4" id="KW-0418">Kinase</keyword>
<evidence type="ECO:0000256" key="2">
    <source>
        <dbReference type="ARBA" id="ARBA00022777"/>
    </source>
</evidence>
<dbReference type="KEGG" id="blep:AL038_06100"/>
<dbReference type="RefSeq" id="WP_062150473.1">
    <property type="nucleotide sequence ID" value="NZ_CP012373.2"/>
</dbReference>
<dbReference type="AlphaFoldDB" id="A0A2N9YIS1"/>
<organism evidence="4 5">
    <name type="scientific">Beggiatoa leptomitoformis</name>
    <dbReference type="NCBI Taxonomy" id="288004"/>
    <lineage>
        <taxon>Bacteria</taxon>
        <taxon>Pseudomonadati</taxon>
        <taxon>Pseudomonadota</taxon>
        <taxon>Gammaproteobacteria</taxon>
        <taxon>Thiotrichales</taxon>
        <taxon>Thiotrichaceae</taxon>
        <taxon>Beggiatoa</taxon>
    </lineage>
</organism>
<dbReference type="InterPro" id="IPR029056">
    <property type="entry name" value="Ribokinase-like"/>
</dbReference>
<evidence type="ECO:0000259" key="3">
    <source>
        <dbReference type="Pfam" id="PF00294"/>
    </source>
</evidence>
<evidence type="ECO:0000313" key="5">
    <source>
        <dbReference type="Proteomes" id="UP000234271"/>
    </source>
</evidence>